<dbReference type="EMBL" id="CAMXCT020000997">
    <property type="protein sequence ID" value="CAL1138881.1"/>
    <property type="molecule type" value="Genomic_DNA"/>
</dbReference>
<dbReference type="Gene3D" id="3.30.560.10">
    <property type="entry name" value="Glucose Oxidase, domain 3"/>
    <property type="match status" value="1"/>
</dbReference>
<reference evidence="10 11" key="2">
    <citation type="submission" date="2024-05" db="EMBL/GenBank/DDBJ databases">
        <authorList>
            <person name="Chen Y."/>
            <person name="Shah S."/>
            <person name="Dougan E. K."/>
            <person name="Thang M."/>
            <person name="Chan C."/>
        </authorList>
    </citation>
    <scope>NUCLEOTIDE SEQUENCE [LARGE SCALE GENOMIC DNA]</scope>
</reference>
<dbReference type="GO" id="GO:0050660">
    <property type="term" value="F:flavin adenine dinucleotide binding"/>
    <property type="evidence" value="ECO:0007669"/>
    <property type="project" value="InterPro"/>
</dbReference>
<reference evidence="9" key="1">
    <citation type="submission" date="2022-10" db="EMBL/GenBank/DDBJ databases">
        <authorList>
            <person name="Chen Y."/>
            <person name="Dougan E. K."/>
            <person name="Chan C."/>
            <person name="Rhodes N."/>
            <person name="Thang M."/>
        </authorList>
    </citation>
    <scope>NUCLEOTIDE SEQUENCE</scope>
</reference>
<dbReference type="Gene3D" id="3.50.50.60">
    <property type="entry name" value="FAD/NAD(P)-binding domain"/>
    <property type="match status" value="1"/>
</dbReference>
<dbReference type="AlphaFoldDB" id="A0A9P1FRJ1"/>
<dbReference type="PANTHER" id="PTHR11552:SF147">
    <property type="entry name" value="CHOLINE DEHYDROGENASE, MITOCHONDRIAL"/>
    <property type="match status" value="1"/>
</dbReference>
<comment type="similarity">
    <text evidence="2">Belongs to the GMC oxidoreductase family.</text>
</comment>
<evidence type="ECO:0000256" key="5">
    <source>
        <dbReference type="PIRSR" id="PIRSR000137-2"/>
    </source>
</evidence>
<dbReference type="InterPro" id="IPR007867">
    <property type="entry name" value="GMC_OxRtase_C"/>
</dbReference>
<sequence length="646" mass="70870">MMRAAVFVLLISTTFAKDLYGSYDYIIVGGGAAGAVLANRLSESGKHSVLLLNVAGAPPDAYNGPVLLSDEFIVKKNLTATQGLQLQIMQPGYSMKAFPVSKTGSSPARWLGGSTLPGLSLYLRDHPEILDEWGGGWSWKEMRSYFHKVENLVEACSAYSNKSCGDYGTSGVYHIAKEPAYTHPLTNDFIAAAQAAGFPKGDLNTLHGKAVGLPATTQYEDGTKVHAYNAYLYPALGRRNLKVLDGARADRLIMHGRHCKGVVLVRRVPTQGGIDLRWQRLLACTITSALPHKVYRELATKTDHVLHANREVILSAGYVYTPRLLFLSGIGPKRELDAVGLPVLHDLPAMGKHVTSARYSPLSWKTDKPSLTGMFGPPISSIASELPDAYQSTAQEAFARYRSTFSSMKRPLENRSDVVFSFLPMYQALESAPLQFSLQGEPWPLQTNGYTILVTLGETEADGEITFPTASPDVSPVLTHRPLTDQDWKLAKEAVAYAMTVWNKSALGGTFIDNGAGRRDAFSAVYDGRGSCRMGRHQNDSVVDFNLRIHGVQGLRIVDGSVIPQPSPYFALPEVLALAERAADLILKTEQHEVENQNHGVEKDRKKPALETISIERLKRECGKSASLYEMLAWLEAHYSTTKFVK</sequence>
<evidence type="ECO:0000313" key="9">
    <source>
        <dbReference type="EMBL" id="CAI3985506.1"/>
    </source>
</evidence>
<dbReference type="GO" id="GO:0016614">
    <property type="term" value="F:oxidoreductase activity, acting on CH-OH group of donors"/>
    <property type="evidence" value="ECO:0007669"/>
    <property type="project" value="InterPro"/>
</dbReference>
<evidence type="ECO:0000259" key="7">
    <source>
        <dbReference type="Pfam" id="PF00732"/>
    </source>
</evidence>
<keyword evidence="3" id="KW-0285">Flavoprotein</keyword>
<feature type="domain" description="Glucose-methanol-choline oxidoreductase N-terminal" evidence="7">
    <location>
        <begin position="23"/>
        <end position="267"/>
    </location>
</feature>
<dbReference type="InterPro" id="IPR012132">
    <property type="entry name" value="GMC_OxRdtase"/>
</dbReference>
<feature type="domain" description="Glucose-methanol-choline oxidoreductase C-terminal" evidence="8">
    <location>
        <begin position="460"/>
        <end position="578"/>
    </location>
</feature>
<evidence type="ECO:0000256" key="6">
    <source>
        <dbReference type="SAM" id="SignalP"/>
    </source>
</evidence>
<evidence type="ECO:0000256" key="4">
    <source>
        <dbReference type="ARBA" id="ARBA00022827"/>
    </source>
</evidence>
<evidence type="ECO:0000256" key="3">
    <source>
        <dbReference type="ARBA" id="ARBA00022630"/>
    </source>
</evidence>
<evidence type="ECO:0000256" key="1">
    <source>
        <dbReference type="ARBA" id="ARBA00001974"/>
    </source>
</evidence>
<dbReference type="PIRSF" id="PIRSF000137">
    <property type="entry name" value="Alcohol_oxidase"/>
    <property type="match status" value="1"/>
</dbReference>
<feature type="chain" id="PRO_5043272182" evidence="6">
    <location>
        <begin position="17"/>
        <end position="646"/>
    </location>
</feature>
<evidence type="ECO:0000256" key="2">
    <source>
        <dbReference type="ARBA" id="ARBA00010790"/>
    </source>
</evidence>
<dbReference type="Pfam" id="PF00732">
    <property type="entry name" value="GMC_oxred_N"/>
    <property type="match status" value="1"/>
</dbReference>
<dbReference type="InterPro" id="IPR036188">
    <property type="entry name" value="FAD/NAD-bd_sf"/>
</dbReference>
<keyword evidence="11" id="KW-1185">Reference proteome</keyword>
<feature type="signal peptide" evidence="6">
    <location>
        <begin position="1"/>
        <end position="16"/>
    </location>
</feature>
<protein>
    <submittedName>
        <fullName evidence="10">Glucose-methanol-choline oxidoreductase N-terminal domain-containing protein</fullName>
    </submittedName>
</protein>
<dbReference type="OrthoDB" id="269227at2759"/>
<accession>A0A9P1FRJ1</accession>
<organism evidence="9">
    <name type="scientific">Cladocopium goreaui</name>
    <dbReference type="NCBI Taxonomy" id="2562237"/>
    <lineage>
        <taxon>Eukaryota</taxon>
        <taxon>Sar</taxon>
        <taxon>Alveolata</taxon>
        <taxon>Dinophyceae</taxon>
        <taxon>Suessiales</taxon>
        <taxon>Symbiodiniaceae</taxon>
        <taxon>Cladocopium</taxon>
    </lineage>
</organism>
<proteinExistence type="inferred from homology"/>
<evidence type="ECO:0000313" key="10">
    <source>
        <dbReference type="EMBL" id="CAL4772818.1"/>
    </source>
</evidence>
<comment type="cofactor">
    <cofactor evidence="1 5">
        <name>FAD</name>
        <dbReference type="ChEBI" id="CHEBI:57692"/>
    </cofactor>
</comment>
<name>A0A9P1FRJ1_9DINO</name>
<keyword evidence="4 5" id="KW-0274">FAD</keyword>
<dbReference type="EMBL" id="CAMXCT030000997">
    <property type="protein sequence ID" value="CAL4772818.1"/>
    <property type="molecule type" value="Genomic_DNA"/>
</dbReference>
<dbReference type="Proteomes" id="UP001152797">
    <property type="component" value="Unassembled WGS sequence"/>
</dbReference>
<evidence type="ECO:0000313" key="11">
    <source>
        <dbReference type="Proteomes" id="UP001152797"/>
    </source>
</evidence>
<gene>
    <name evidence="9" type="ORF">C1SCF055_LOCUS12947</name>
</gene>
<dbReference type="SUPFAM" id="SSF51905">
    <property type="entry name" value="FAD/NAD(P)-binding domain"/>
    <property type="match status" value="1"/>
</dbReference>
<evidence type="ECO:0000259" key="8">
    <source>
        <dbReference type="Pfam" id="PF05199"/>
    </source>
</evidence>
<dbReference type="PANTHER" id="PTHR11552">
    <property type="entry name" value="GLUCOSE-METHANOL-CHOLINE GMC OXIDOREDUCTASE"/>
    <property type="match status" value="1"/>
</dbReference>
<keyword evidence="6" id="KW-0732">Signal</keyword>
<dbReference type="EMBL" id="CAMXCT010000997">
    <property type="protein sequence ID" value="CAI3985506.1"/>
    <property type="molecule type" value="Genomic_DNA"/>
</dbReference>
<comment type="caution">
    <text evidence="9">The sequence shown here is derived from an EMBL/GenBank/DDBJ whole genome shotgun (WGS) entry which is preliminary data.</text>
</comment>
<dbReference type="InterPro" id="IPR000172">
    <property type="entry name" value="GMC_OxRdtase_N"/>
</dbReference>
<feature type="binding site" evidence="5">
    <location>
        <position position="560"/>
    </location>
    <ligand>
        <name>FAD</name>
        <dbReference type="ChEBI" id="CHEBI:57692"/>
    </ligand>
</feature>
<dbReference type="Pfam" id="PF05199">
    <property type="entry name" value="GMC_oxred_C"/>
    <property type="match status" value="1"/>
</dbReference>